<reference evidence="3" key="1">
    <citation type="journal article" date="2019" name="Int. J. Syst. Evol. Microbiol.">
        <title>The Global Catalogue of Microorganisms (GCM) 10K type strain sequencing project: providing services to taxonomists for standard genome sequencing and annotation.</title>
        <authorList>
            <consortium name="The Broad Institute Genomics Platform"/>
            <consortium name="The Broad Institute Genome Sequencing Center for Infectious Disease"/>
            <person name="Wu L."/>
            <person name="Ma J."/>
        </authorList>
    </citation>
    <scope>NUCLEOTIDE SEQUENCE [LARGE SCALE GENOMIC DNA]</scope>
    <source>
        <strain evidence="3">CGMCC 4.7645</strain>
    </source>
</reference>
<evidence type="ECO:0000313" key="2">
    <source>
        <dbReference type="EMBL" id="MFD2422305.1"/>
    </source>
</evidence>
<gene>
    <name evidence="2" type="ORF">ACFSXZ_38885</name>
</gene>
<evidence type="ECO:0000313" key="3">
    <source>
        <dbReference type="Proteomes" id="UP001597417"/>
    </source>
</evidence>
<dbReference type="Pfam" id="PF06013">
    <property type="entry name" value="WXG100"/>
    <property type="match status" value="1"/>
</dbReference>
<evidence type="ECO:0000256" key="1">
    <source>
        <dbReference type="RuleBase" id="RU362001"/>
    </source>
</evidence>
<dbReference type="NCBIfam" id="TIGR03930">
    <property type="entry name" value="WXG100_ESAT6"/>
    <property type="match status" value="1"/>
</dbReference>
<comment type="similarity">
    <text evidence="1">Belongs to the WXG100 family.</text>
</comment>
<dbReference type="RefSeq" id="WP_378271320.1">
    <property type="nucleotide sequence ID" value="NZ_JBHUKR010000026.1"/>
</dbReference>
<proteinExistence type="inferred from homology"/>
<keyword evidence="3" id="KW-1185">Reference proteome</keyword>
<comment type="caution">
    <text evidence="2">The sequence shown here is derived from an EMBL/GenBank/DDBJ whole genome shotgun (WGS) entry which is preliminary data.</text>
</comment>
<sequence>MSDAIKVSYQTIEEAGNSCKTAGGQIEDVFDRLKSQLAPLTSTWTGPAQEAWGQRQDEWNRALGEMNALLARIATALPQIADAYRGTDHGITKMFGG</sequence>
<dbReference type="EMBL" id="JBHUKR010000026">
    <property type="protein sequence ID" value="MFD2422305.1"/>
    <property type="molecule type" value="Genomic_DNA"/>
</dbReference>
<name>A0ABW5G6Q7_9PSEU</name>
<dbReference type="Gene3D" id="1.10.287.1060">
    <property type="entry name" value="ESAT-6-like"/>
    <property type="match status" value="1"/>
</dbReference>
<protein>
    <recommendedName>
        <fullName evidence="1">ESAT-6-like protein</fullName>
    </recommendedName>
</protein>
<dbReference type="Proteomes" id="UP001597417">
    <property type="component" value="Unassembled WGS sequence"/>
</dbReference>
<accession>A0ABW5G6Q7</accession>
<dbReference type="InterPro" id="IPR036689">
    <property type="entry name" value="ESAT-6-like_sf"/>
</dbReference>
<dbReference type="InterPro" id="IPR010310">
    <property type="entry name" value="T7SS_ESAT-6-like"/>
</dbReference>
<organism evidence="2 3">
    <name type="scientific">Amycolatopsis pigmentata</name>
    <dbReference type="NCBI Taxonomy" id="450801"/>
    <lineage>
        <taxon>Bacteria</taxon>
        <taxon>Bacillati</taxon>
        <taxon>Actinomycetota</taxon>
        <taxon>Actinomycetes</taxon>
        <taxon>Pseudonocardiales</taxon>
        <taxon>Pseudonocardiaceae</taxon>
        <taxon>Amycolatopsis</taxon>
    </lineage>
</organism>
<dbReference type="SUPFAM" id="SSF140453">
    <property type="entry name" value="EsxAB dimer-like"/>
    <property type="match status" value="1"/>
</dbReference>